<dbReference type="HAMAP" id="MF_01008">
    <property type="entry name" value="MraZ"/>
    <property type="match status" value="1"/>
</dbReference>
<dbReference type="InterPro" id="IPR003444">
    <property type="entry name" value="MraZ"/>
</dbReference>
<evidence type="ECO:0000256" key="1">
    <source>
        <dbReference type="ARBA" id="ARBA00013860"/>
    </source>
</evidence>
<dbReference type="PROSITE" id="PS51740">
    <property type="entry name" value="SPOVT_ABRB"/>
    <property type="match status" value="2"/>
</dbReference>
<proteinExistence type="inferred from homology"/>
<accession>A0A940PSQ8</accession>
<dbReference type="GO" id="GO:0000976">
    <property type="term" value="F:transcription cis-regulatory region binding"/>
    <property type="evidence" value="ECO:0007669"/>
    <property type="project" value="TreeGrafter"/>
</dbReference>
<evidence type="ECO:0000256" key="3">
    <source>
        <dbReference type="ARBA" id="ARBA00022737"/>
    </source>
</evidence>
<dbReference type="PANTHER" id="PTHR34701:SF1">
    <property type="entry name" value="TRANSCRIPTIONAL REGULATOR MRAZ"/>
    <property type="match status" value="1"/>
</dbReference>
<dbReference type="Gene3D" id="3.40.1550.20">
    <property type="entry name" value="Transcriptional regulator MraZ domain"/>
    <property type="match status" value="1"/>
</dbReference>
<protein>
    <recommendedName>
        <fullName evidence="1 7">Transcriptional regulator MraZ</fullName>
    </recommendedName>
</protein>
<dbReference type="EMBL" id="JAFIDA010000001">
    <property type="protein sequence ID" value="MBP1325550.1"/>
    <property type="molecule type" value="Genomic_DNA"/>
</dbReference>
<dbReference type="InterPro" id="IPR038619">
    <property type="entry name" value="MraZ_sf"/>
</dbReference>
<dbReference type="GO" id="GO:0003700">
    <property type="term" value="F:DNA-binding transcription factor activity"/>
    <property type="evidence" value="ECO:0007669"/>
    <property type="project" value="UniProtKB-UniRule"/>
</dbReference>
<dbReference type="Pfam" id="PF02381">
    <property type="entry name" value="MraZ"/>
    <property type="match status" value="2"/>
</dbReference>
<comment type="subunit">
    <text evidence="7">Forms oligomers.</text>
</comment>
<dbReference type="AlphaFoldDB" id="A0A940PSQ8"/>
<evidence type="ECO:0000256" key="5">
    <source>
        <dbReference type="ARBA" id="ARBA00023125"/>
    </source>
</evidence>
<evidence type="ECO:0000256" key="6">
    <source>
        <dbReference type="ARBA" id="ARBA00023163"/>
    </source>
</evidence>
<keyword evidence="5 7" id="KW-0238">DNA-binding</keyword>
<dbReference type="Proteomes" id="UP000675163">
    <property type="component" value="Unassembled WGS sequence"/>
</dbReference>
<feature type="domain" description="SpoVT-AbrB" evidence="8">
    <location>
        <begin position="88"/>
        <end position="131"/>
    </location>
</feature>
<comment type="caution">
    <text evidence="9">The sequence shown here is derived from an EMBL/GenBank/DDBJ whole genome shotgun (WGS) entry which is preliminary data.</text>
</comment>
<comment type="similarity">
    <text evidence="7">Belongs to the MraZ family.</text>
</comment>
<sequence>MCETKSSRWEGPLLLGTFTPRLDEKGRLILPSKFRGEFAEGLVITRGQERCLYVFSESDFTEMHERVRAAPVSSKQVRDYMRVFLSGAHAETPDKQNRVTIPQGLREYAGLDRELAVIGAGSRAEIWDAEAWQRYLNEQEAAFAAIEEEVIPGLF</sequence>
<evidence type="ECO:0000259" key="8">
    <source>
        <dbReference type="PROSITE" id="PS51740"/>
    </source>
</evidence>
<keyword evidence="2 7" id="KW-0963">Cytoplasm</keyword>
<dbReference type="InterPro" id="IPR020603">
    <property type="entry name" value="MraZ_dom"/>
</dbReference>
<dbReference type="InterPro" id="IPR035644">
    <property type="entry name" value="MraZ_C"/>
</dbReference>
<feature type="domain" description="SpoVT-AbrB" evidence="8">
    <location>
        <begin position="17"/>
        <end position="59"/>
    </location>
</feature>
<dbReference type="NCBIfam" id="TIGR00242">
    <property type="entry name" value="division/cell wall cluster transcriptional repressor MraZ"/>
    <property type="match status" value="1"/>
</dbReference>
<evidence type="ECO:0000313" key="9">
    <source>
        <dbReference type="EMBL" id="MBP1325550.1"/>
    </source>
</evidence>
<evidence type="ECO:0000256" key="4">
    <source>
        <dbReference type="ARBA" id="ARBA00023015"/>
    </source>
</evidence>
<keyword evidence="10" id="KW-1185">Reference proteome</keyword>
<dbReference type="InterPro" id="IPR035642">
    <property type="entry name" value="MraZ_N"/>
</dbReference>
<keyword evidence="6 7" id="KW-0804">Transcription</keyword>
<dbReference type="CDD" id="cd16320">
    <property type="entry name" value="MraZ_N"/>
    <property type="match status" value="1"/>
</dbReference>
<dbReference type="CDD" id="cd16321">
    <property type="entry name" value="MraZ_C"/>
    <property type="match status" value="1"/>
</dbReference>
<keyword evidence="3" id="KW-0677">Repeat</keyword>
<evidence type="ECO:0000313" key="10">
    <source>
        <dbReference type="Proteomes" id="UP000675163"/>
    </source>
</evidence>
<name>A0A940PSQ8_9MICO</name>
<dbReference type="GO" id="GO:0005737">
    <property type="term" value="C:cytoplasm"/>
    <property type="evidence" value="ECO:0007669"/>
    <property type="project" value="UniProtKB-UniRule"/>
</dbReference>
<dbReference type="SUPFAM" id="SSF89447">
    <property type="entry name" value="AbrB/MazE/MraZ-like"/>
    <property type="match status" value="1"/>
</dbReference>
<evidence type="ECO:0000256" key="2">
    <source>
        <dbReference type="ARBA" id="ARBA00022490"/>
    </source>
</evidence>
<evidence type="ECO:0000256" key="7">
    <source>
        <dbReference type="HAMAP-Rule" id="MF_01008"/>
    </source>
</evidence>
<gene>
    <name evidence="7" type="primary">mraZ</name>
    <name evidence="9" type="ORF">JOF28_000782</name>
</gene>
<comment type="subcellular location">
    <subcellularLocation>
        <location evidence="7">Cytoplasm</location>
        <location evidence="7">Nucleoid</location>
    </subcellularLocation>
</comment>
<dbReference type="PANTHER" id="PTHR34701">
    <property type="entry name" value="TRANSCRIPTIONAL REGULATOR MRAZ"/>
    <property type="match status" value="1"/>
</dbReference>
<keyword evidence="4 7" id="KW-0805">Transcription regulation</keyword>
<dbReference type="InterPro" id="IPR037914">
    <property type="entry name" value="SpoVT-AbrB_sf"/>
</dbReference>
<dbReference type="GO" id="GO:2000143">
    <property type="term" value="P:negative regulation of DNA-templated transcription initiation"/>
    <property type="evidence" value="ECO:0007669"/>
    <property type="project" value="TreeGrafter"/>
</dbReference>
<dbReference type="GO" id="GO:0009295">
    <property type="term" value="C:nucleoid"/>
    <property type="evidence" value="ECO:0007669"/>
    <property type="project" value="UniProtKB-SubCell"/>
</dbReference>
<organism evidence="9 10">
    <name type="scientific">Leucobacter exalbidus</name>
    <dbReference type="NCBI Taxonomy" id="662960"/>
    <lineage>
        <taxon>Bacteria</taxon>
        <taxon>Bacillati</taxon>
        <taxon>Actinomycetota</taxon>
        <taxon>Actinomycetes</taxon>
        <taxon>Micrococcales</taxon>
        <taxon>Microbacteriaceae</taxon>
        <taxon>Leucobacter</taxon>
    </lineage>
</organism>
<reference evidence="9" key="1">
    <citation type="submission" date="2021-02" db="EMBL/GenBank/DDBJ databases">
        <title>Sequencing the genomes of 1000 actinobacteria strains.</title>
        <authorList>
            <person name="Klenk H.-P."/>
        </authorList>
    </citation>
    <scope>NUCLEOTIDE SEQUENCE</scope>
    <source>
        <strain evidence="9">DSM 22850</strain>
    </source>
</reference>
<dbReference type="InterPro" id="IPR007159">
    <property type="entry name" value="SpoVT-AbrB_dom"/>
</dbReference>